<evidence type="ECO:0000256" key="2">
    <source>
        <dbReference type="ARBA" id="ARBA00023125"/>
    </source>
</evidence>
<dbReference type="Gene3D" id="1.10.10.60">
    <property type="entry name" value="Homeodomain-like"/>
    <property type="match status" value="1"/>
</dbReference>
<dbReference type="EMBL" id="SZZP01000058">
    <property type="protein sequence ID" value="TKV70887.1"/>
    <property type="molecule type" value="Genomic_DNA"/>
</dbReference>
<dbReference type="SUPFAM" id="SSF46689">
    <property type="entry name" value="Homeodomain-like"/>
    <property type="match status" value="2"/>
</dbReference>
<keyword evidence="2" id="KW-0238">DNA-binding</keyword>
<dbReference type="InterPro" id="IPR009057">
    <property type="entry name" value="Homeodomain-like_sf"/>
</dbReference>
<evidence type="ECO:0000313" key="6">
    <source>
        <dbReference type="Proteomes" id="UP000305095"/>
    </source>
</evidence>
<sequence>MMTPASTKPVVSSPALPADLVRVLDWLRGHLSEPVDLEKLAQIAGIRPRTLETHFRMFLGTTPLGWVRRMRLARARQELLNARTQTTVTDAALSSGFDQMGRFAAQYRKAFGELPSATMRQARRSSNRLDQNVDEAIRLTFQALPFAFAVSAHQCDAALEELASAQELAPSYGLPKAAAGWCWGQRAAHNFGSTPEADRVRAQQLADEAYRLAPQDALTLTLSSGALVLLHQLDEADRRLERALVLDPWLAYAWIRRGWMSAYLGDSDGAVRELRTALHLMPFEPLRHITCIGIGCAHFVAGRYDRAASWVQTGLESYPQSYWAERIAVASIALTGARQEARRMGRRLLRNDPDLTISQARQAWPFTPAFMTRLADGLEVAGLPHG</sequence>
<dbReference type="SMART" id="SM00342">
    <property type="entry name" value="HTH_ARAC"/>
    <property type="match status" value="1"/>
</dbReference>
<dbReference type="PANTHER" id="PTHR46796">
    <property type="entry name" value="HTH-TYPE TRANSCRIPTIONAL ACTIVATOR RHAS-RELATED"/>
    <property type="match status" value="1"/>
</dbReference>
<dbReference type="SUPFAM" id="SSF48452">
    <property type="entry name" value="TPR-like"/>
    <property type="match status" value="1"/>
</dbReference>
<organism evidence="5 6">
    <name type="scientific">Bradyrhizobium elkanii</name>
    <dbReference type="NCBI Taxonomy" id="29448"/>
    <lineage>
        <taxon>Bacteria</taxon>
        <taxon>Pseudomonadati</taxon>
        <taxon>Pseudomonadota</taxon>
        <taxon>Alphaproteobacteria</taxon>
        <taxon>Hyphomicrobiales</taxon>
        <taxon>Nitrobacteraceae</taxon>
        <taxon>Bradyrhizobium</taxon>
    </lineage>
</organism>
<evidence type="ECO:0000256" key="3">
    <source>
        <dbReference type="ARBA" id="ARBA00023163"/>
    </source>
</evidence>
<dbReference type="InterPro" id="IPR018060">
    <property type="entry name" value="HTH_AraC"/>
</dbReference>
<dbReference type="AlphaFoldDB" id="A0A4U6RAF0"/>
<keyword evidence="1" id="KW-0805">Transcription regulation</keyword>
<dbReference type="PROSITE" id="PS01124">
    <property type="entry name" value="HTH_ARAC_FAMILY_2"/>
    <property type="match status" value="1"/>
</dbReference>
<dbReference type="PANTHER" id="PTHR46796:SF12">
    <property type="entry name" value="HTH-TYPE DNA-BINDING TRANSCRIPTIONAL ACTIVATOR EUTR"/>
    <property type="match status" value="1"/>
</dbReference>
<dbReference type="GO" id="GO:0043565">
    <property type="term" value="F:sequence-specific DNA binding"/>
    <property type="evidence" value="ECO:0007669"/>
    <property type="project" value="InterPro"/>
</dbReference>
<accession>A0A4U6RAF0</accession>
<dbReference type="InterPro" id="IPR018062">
    <property type="entry name" value="HTH_AraC-typ_CS"/>
</dbReference>
<dbReference type="GO" id="GO:0003700">
    <property type="term" value="F:DNA-binding transcription factor activity"/>
    <property type="evidence" value="ECO:0007669"/>
    <property type="project" value="InterPro"/>
</dbReference>
<protein>
    <submittedName>
        <fullName evidence="5">Helix-turn-helix domain-containing protein</fullName>
    </submittedName>
</protein>
<keyword evidence="3" id="KW-0804">Transcription</keyword>
<dbReference type="Proteomes" id="UP000305095">
    <property type="component" value="Unassembled WGS sequence"/>
</dbReference>
<dbReference type="Gene3D" id="1.25.40.10">
    <property type="entry name" value="Tetratricopeptide repeat domain"/>
    <property type="match status" value="1"/>
</dbReference>
<reference evidence="5 6" key="1">
    <citation type="submission" date="2019-05" db="EMBL/GenBank/DDBJ databases">
        <title>Draft Genome of Bradyrhizobium elkanii strain SEMIA 938, Used in Commercial Inoculants for Lupinus spp. in Brazil.</title>
        <authorList>
            <person name="Hungria M."/>
            <person name="Delamuta J.R.M."/>
            <person name="Ribeiro R.A."/>
            <person name="Nogueira M.A."/>
        </authorList>
    </citation>
    <scope>NUCLEOTIDE SEQUENCE [LARGE SCALE GENOMIC DNA]</scope>
    <source>
        <strain evidence="5 6">Semia 938</strain>
    </source>
</reference>
<name>A0A4U6RAF0_BRAEL</name>
<evidence type="ECO:0000256" key="1">
    <source>
        <dbReference type="ARBA" id="ARBA00023015"/>
    </source>
</evidence>
<evidence type="ECO:0000313" key="5">
    <source>
        <dbReference type="EMBL" id="TKV70887.1"/>
    </source>
</evidence>
<proteinExistence type="predicted"/>
<dbReference type="InterPro" id="IPR011990">
    <property type="entry name" value="TPR-like_helical_dom_sf"/>
</dbReference>
<gene>
    <name evidence="5" type="ORF">FDV58_41025</name>
</gene>
<dbReference type="InterPro" id="IPR050204">
    <property type="entry name" value="AraC_XylS_family_regulators"/>
</dbReference>
<comment type="caution">
    <text evidence="5">The sequence shown here is derived from an EMBL/GenBank/DDBJ whole genome shotgun (WGS) entry which is preliminary data.</text>
</comment>
<dbReference type="PROSITE" id="PS00041">
    <property type="entry name" value="HTH_ARAC_FAMILY_1"/>
    <property type="match status" value="1"/>
</dbReference>
<feature type="domain" description="HTH araC/xylS-type" evidence="4">
    <location>
        <begin position="21"/>
        <end position="121"/>
    </location>
</feature>
<evidence type="ECO:0000259" key="4">
    <source>
        <dbReference type="PROSITE" id="PS01124"/>
    </source>
</evidence>
<dbReference type="Pfam" id="PF12833">
    <property type="entry name" value="HTH_18"/>
    <property type="match status" value="1"/>
</dbReference>